<dbReference type="Proteomes" id="UP001497444">
    <property type="component" value="Chromosome 1"/>
</dbReference>
<sequence length="263" mass="29874">MWWVIAAAISPLFDRIAITFTKIQARNIVISQQRQEMSKLVADIAAGLDIRPATNEALEGVDSLTIITRSNWFILKDSVVMHIQNQGSWVRDLYNALSYTDKQTTLKEITIFGISIVANVSQVQAERDSNNNARELEAPPVKIRPAAFIQDMLDPYRAHLSKHWSQQHIDDVEKEYRQLRAVYDNEPHVAKAFDQHDENTFFNDAWDVVKGRFSGLRQFCGGLATTFPNMAAIESDFSMVKWEKNDTRTSLTSLALVGIMQAK</sequence>
<accession>A0ABP0VLY9</accession>
<organism evidence="1 2">
    <name type="scientific">Sphagnum jensenii</name>
    <dbReference type="NCBI Taxonomy" id="128206"/>
    <lineage>
        <taxon>Eukaryota</taxon>
        <taxon>Viridiplantae</taxon>
        <taxon>Streptophyta</taxon>
        <taxon>Embryophyta</taxon>
        <taxon>Bryophyta</taxon>
        <taxon>Sphagnophytina</taxon>
        <taxon>Sphagnopsida</taxon>
        <taxon>Sphagnales</taxon>
        <taxon>Sphagnaceae</taxon>
        <taxon>Sphagnum</taxon>
    </lineage>
</organism>
<evidence type="ECO:0008006" key="3">
    <source>
        <dbReference type="Google" id="ProtNLM"/>
    </source>
</evidence>
<proteinExistence type="predicted"/>
<evidence type="ECO:0000313" key="2">
    <source>
        <dbReference type="Proteomes" id="UP001497444"/>
    </source>
</evidence>
<dbReference type="PANTHER" id="PTHR37067:SF3">
    <property type="entry name" value="PX DOMAIN-CONTAINING PROTEIN"/>
    <property type="match status" value="1"/>
</dbReference>
<dbReference type="PANTHER" id="PTHR37067">
    <property type="entry name" value="PX DOMAIN-CONTAINING PROTEIN"/>
    <property type="match status" value="1"/>
</dbReference>
<protein>
    <recommendedName>
        <fullName evidence="3">Transposase</fullName>
    </recommendedName>
</protein>
<keyword evidence="2" id="KW-1185">Reference proteome</keyword>
<evidence type="ECO:0000313" key="1">
    <source>
        <dbReference type="EMBL" id="CAK9255374.1"/>
    </source>
</evidence>
<name>A0ABP0VLY9_9BRYO</name>
<dbReference type="EMBL" id="OZ020096">
    <property type="protein sequence ID" value="CAK9255374.1"/>
    <property type="molecule type" value="Genomic_DNA"/>
</dbReference>
<gene>
    <name evidence="1" type="ORF">CSSPJE1EN1_LOCUS852</name>
</gene>
<reference evidence="1 2" key="1">
    <citation type="submission" date="2024-02" db="EMBL/GenBank/DDBJ databases">
        <authorList>
            <consortium name="ELIXIR-Norway"/>
            <consortium name="Elixir Norway"/>
        </authorList>
    </citation>
    <scope>NUCLEOTIDE SEQUENCE [LARGE SCALE GENOMIC DNA]</scope>
</reference>